<sequence>MPPGFITTIALFVLLVALALRPPRPRRSSPWSTVAAVTYLLNEQPFVALYVLAASALPYLTGGTAGAPRWWLGLGLTAVPAAGMVALAVRTRTARPVLTAALDAAFGAGPHRHTRMPWPRLLVPFVSWRAGVRRVRNLRYGPEPGRGQLLDLYLARRRPPNAPVLVYLHGGGFAIGNKMIGGRPLLYRLAGHGWVCVSANYRLRHVGYADQLADVKRVVAWIRAHAAEYGADPSTVVLAGGSAGAHLATMAALTADDRRPQPGFETADTSIAAVIGLYGYYGSAGPLGATAAAPLAHLRSDAPPFLLVHGALDTMVLVEDAREFAAALGRAVSRPVAYAELPGTQHNFDFFGSPRFHAVLDTVEDFLDRAVTRRSADPAAERRG</sequence>
<dbReference type="RefSeq" id="WP_207128714.1">
    <property type="nucleotide sequence ID" value="NZ_BOPO01000130.1"/>
</dbReference>
<comment type="caution">
    <text evidence="4">The sequence shown here is derived from an EMBL/GenBank/DDBJ whole genome shotgun (WGS) entry which is preliminary data.</text>
</comment>
<dbReference type="InterPro" id="IPR029058">
    <property type="entry name" value="AB_hydrolase_fold"/>
</dbReference>
<name>A0A8J4AI42_9ACTN</name>
<evidence type="ECO:0000256" key="2">
    <source>
        <dbReference type="SAM" id="Phobius"/>
    </source>
</evidence>
<dbReference type="PANTHER" id="PTHR48081:SF33">
    <property type="entry name" value="KYNURENINE FORMAMIDASE"/>
    <property type="match status" value="1"/>
</dbReference>
<organism evidence="4 5">
    <name type="scientific">Actinocatenispora comari</name>
    <dbReference type="NCBI Taxonomy" id="2807577"/>
    <lineage>
        <taxon>Bacteria</taxon>
        <taxon>Bacillati</taxon>
        <taxon>Actinomycetota</taxon>
        <taxon>Actinomycetes</taxon>
        <taxon>Micromonosporales</taxon>
        <taxon>Micromonosporaceae</taxon>
        <taxon>Actinocatenispora</taxon>
    </lineage>
</organism>
<dbReference type="InterPro" id="IPR050300">
    <property type="entry name" value="GDXG_lipolytic_enzyme"/>
</dbReference>
<evidence type="ECO:0000313" key="4">
    <source>
        <dbReference type="EMBL" id="GIL31129.1"/>
    </source>
</evidence>
<evidence type="ECO:0000259" key="3">
    <source>
        <dbReference type="Pfam" id="PF20434"/>
    </source>
</evidence>
<evidence type="ECO:0000256" key="1">
    <source>
        <dbReference type="ARBA" id="ARBA00022801"/>
    </source>
</evidence>
<proteinExistence type="predicted"/>
<dbReference type="EMBL" id="BOPO01000130">
    <property type="protein sequence ID" value="GIL31129.1"/>
    <property type="molecule type" value="Genomic_DNA"/>
</dbReference>
<accession>A0A8J4AI42</accession>
<dbReference type="Gene3D" id="3.40.50.1820">
    <property type="entry name" value="alpha/beta hydrolase"/>
    <property type="match status" value="1"/>
</dbReference>
<dbReference type="SUPFAM" id="SSF53474">
    <property type="entry name" value="alpha/beta-Hydrolases"/>
    <property type="match status" value="1"/>
</dbReference>
<dbReference type="AlphaFoldDB" id="A0A8J4AI42"/>
<keyword evidence="1 4" id="KW-0378">Hydrolase</keyword>
<keyword evidence="2" id="KW-0472">Membrane</keyword>
<dbReference type="PANTHER" id="PTHR48081">
    <property type="entry name" value="AB HYDROLASE SUPERFAMILY PROTEIN C4A8.06C"/>
    <property type="match status" value="1"/>
</dbReference>
<reference evidence="5" key="1">
    <citation type="journal article" date="2021" name="Int. J. Syst. Evol. Microbiol.">
        <title>Actinocatenispora comari sp. nov., an endophytic actinomycete isolated from aerial parts of Comarum salesowianum.</title>
        <authorList>
            <person name="Oyunbileg N."/>
            <person name="Iizaka Y."/>
            <person name="Hamada M."/>
            <person name="Davaapurev B.O."/>
            <person name="Fukumoto A."/>
            <person name="Tsetseg B."/>
            <person name="Kato F."/>
            <person name="Tamura T."/>
            <person name="Batkhuu J."/>
            <person name="Anzai Y."/>
        </authorList>
    </citation>
    <scope>NUCLEOTIDE SEQUENCE [LARGE SCALE GENOMIC DNA]</scope>
    <source>
        <strain evidence="5">NUM-2625</strain>
    </source>
</reference>
<dbReference type="InterPro" id="IPR049492">
    <property type="entry name" value="BD-FAE-like_dom"/>
</dbReference>
<evidence type="ECO:0000313" key="5">
    <source>
        <dbReference type="Proteomes" id="UP000614996"/>
    </source>
</evidence>
<keyword evidence="2" id="KW-0812">Transmembrane</keyword>
<dbReference type="Pfam" id="PF20434">
    <property type="entry name" value="BD-FAE"/>
    <property type="match status" value="1"/>
</dbReference>
<protein>
    <submittedName>
        <fullName evidence="4">Alpha/beta hydrolase</fullName>
    </submittedName>
</protein>
<keyword evidence="2" id="KW-1133">Transmembrane helix</keyword>
<feature type="domain" description="BD-FAE-like" evidence="3">
    <location>
        <begin position="150"/>
        <end position="279"/>
    </location>
</feature>
<dbReference type="GO" id="GO:0016787">
    <property type="term" value="F:hydrolase activity"/>
    <property type="evidence" value="ECO:0007669"/>
    <property type="project" value="UniProtKB-KW"/>
</dbReference>
<dbReference type="Proteomes" id="UP000614996">
    <property type="component" value="Unassembled WGS sequence"/>
</dbReference>
<gene>
    <name evidence="4" type="ORF">NUM_63830</name>
</gene>
<keyword evidence="5" id="KW-1185">Reference proteome</keyword>
<feature type="transmembrane region" description="Helical" evidence="2">
    <location>
        <begin position="70"/>
        <end position="89"/>
    </location>
</feature>